<evidence type="ECO:0000313" key="1">
    <source>
        <dbReference type="EMBL" id="CAG8502143.1"/>
    </source>
</evidence>
<proteinExistence type="predicted"/>
<comment type="caution">
    <text evidence="1">The sequence shown here is derived from an EMBL/GenBank/DDBJ whole genome shotgun (WGS) entry which is preliminary data.</text>
</comment>
<gene>
    <name evidence="1" type="ORF">DHETER_LOCUS3056</name>
</gene>
<protein>
    <submittedName>
        <fullName evidence="1">12892_t:CDS:1</fullName>
    </submittedName>
</protein>
<dbReference type="Proteomes" id="UP000789702">
    <property type="component" value="Unassembled WGS sequence"/>
</dbReference>
<evidence type="ECO:0000313" key="2">
    <source>
        <dbReference type="Proteomes" id="UP000789702"/>
    </source>
</evidence>
<dbReference type="EMBL" id="CAJVPU010002496">
    <property type="protein sequence ID" value="CAG8502143.1"/>
    <property type="molecule type" value="Genomic_DNA"/>
</dbReference>
<organism evidence="1 2">
    <name type="scientific">Dentiscutata heterogama</name>
    <dbReference type="NCBI Taxonomy" id="1316150"/>
    <lineage>
        <taxon>Eukaryota</taxon>
        <taxon>Fungi</taxon>
        <taxon>Fungi incertae sedis</taxon>
        <taxon>Mucoromycota</taxon>
        <taxon>Glomeromycotina</taxon>
        <taxon>Glomeromycetes</taxon>
        <taxon>Diversisporales</taxon>
        <taxon>Gigasporaceae</taxon>
        <taxon>Dentiscutata</taxon>
    </lineage>
</organism>
<sequence>MPNDKKKKLISKSHEEIAAEFQCDRSTVSKILKQKQWSDISEVSKNANAFKTTSPKFPQIEQALGMWIGTAEQRQLILIGEAIRLVKAAWDAISTETLKNCWHHTGILPSQHLAQEVIDLTEDPHLRRLTQDYLDDDEPIETEEALDDERIIELVKNPIVNDNRSDDQVDEEPKITFAEAKSSLNQLLTFIHQQSFQTDSFIKENDEFFFYDFLTRTHQASTKFMKQSTLEHLIIREHTDHP</sequence>
<reference evidence="1" key="1">
    <citation type="submission" date="2021-06" db="EMBL/GenBank/DDBJ databases">
        <authorList>
            <person name="Kallberg Y."/>
            <person name="Tangrot J."/>
            <person name="Rosling A."/>
        </authorList>
    </citation>
    <scope>NUCLEOTIDE SEQUENCE</scope>
    <source>
        <strain evidence="1">IL203A</strain>
    </source>
</reference>
<accession>A0ACA9L1G0</accession>
<name>A0ACA9L1G0_9GLOM</name>
<keyword evidence="2" id="KW-1185">Reference proteome</keyword>